<keyword evidence="2" id="KW-1185">Reference proteome</keyword>
<evidence type="ECO:0000313" key="1">
    <source>
        <dbReference type="EMBL" id="EIA61375.1"/>
    </source>
</evidence>
<sequence>MKKNIFGVNKAIGKSHPHENRERLISLDYNYTK</sequence>
<proteinExistence type="predicted"/>
<gene>
    <name evidence="1" type="ORF">cco14_09904</name>
</gene>
<protein>
    <submittedName>
        <fullName evidence="1">Cmgb5</fullName>
    </submittedName>
</protein>
<name>A0ABP2NP58_CAMCO</name>
<organism evidence="1 2">
    <name type="scientific">Campylobacter coli 80352</name>
    <dbReference type="NCBI Taxonomy" id="887288"/>
    <lineage>
        <taxon>Bacteria</taxon>
        <taxon>Pseudomonadati</taxon>
        <taxon>Campylobacterota</taxon>
        <taxon>Epsilonproteobacteria</taxon>
        <taxon>Campylobacterales</taxon>
        <taxon>Campylobacteraceae</taxon>
        <taxon>Campylobacter</taxon>
    </lineage>
</organism>
<feature type="non-terminal residue" evidence="1">
    <location>
        <position position="33"/>
    </location>
</feature>
<reference evidence="1 2" key="1">
    <citation type="submission" date="2010-09" db="EMBL/GenBank/DDBJ databases">
        <authorList>
            <person name="Richards V."/>
            <person name="Lefebure T."/>
            <person name="Suzuki H."/>
            <person name="Pavinski Bitar P."/>
            <person name="Stanhope M."/>
        </authorList>
    </citation>
    <scope>NUCLEOTIDE SEQUENCE [LARGE SCALE GENOMIC DNA]</scope>
    <source>
        <strain evidence="1 2">80352</strain>
    </source>
</reference>
<accession>A0ABP2NP58</accession>
<evidence type="ECO:0000313" key="2">
    <source>
        <dbReference type="Proteomes" id="UP000005511"/>
    </source>
</evidence>
<comment type="caution">
    <text evidence="1">The sequence shown here is derived from an EMBL/GenBank/DDBJ whole genome shotgun (WGS) entry which is preliminary data.</text>
</comment>
<dbReference type="EMBL" id="AIMT01000130">
    <property type="protein sequence ID" value="EIA61375.1"/>
    <property type="molecule type" value="Genomic_DNA"/>
</dbReference>
<dbReference type="Proteomes" id="UP000005511">
    <property type="component" value="Unassembled WGS sequence"/>
</dbReference>